<reference evidence="2 3" key="1">
    <citation type="submission" date="2019-01" db="EMBL/GenBank/DDBJ databases">
        <title>Draft genome sequence of Dictyobacter sp. Uno17.</title>
        <authorList>
            <person name="Wang C.M."/>
            <person name="Zheng Y."/>
            <person name="Sakai Y."/>
            <person name="Abe K."/>
            <person name="Yokota A."/>
            <person name="Yabe S."/>
        </authorList>
    </citation>
    <scope>NUCLEOTIDE SEQUENCE [LARGE SCALE GENOMIC DNA]</scope>
    <source>
        <strain evidence="2 3">Uno17</strain>
    </source>
</reference>
<dbReference type="CDD" id="cd04301">
    <property type="entry name" value="NAT_SF"/>
    <property type="match status" value="1"/>
</dbReference>
<sequence>MQQEWQQGDYLISTDKAKLDIDTIHGFLTTVYWSPGIPRATVERALEHSLSFGVYRGAQQVGLARVITDYTTFAYIADVFILEAFRGQGLSKWLMEVVAAHPDLQGLRRWVLATRDAHELYKKTGFSPLQMPDRFMEKLDTDIYTR</sequence>
<dbReference type="PANTHER" id="PTHR43233:SF1">
    <property type="entry name" value="FAMILY N-ACETYLTRANSFERASE, PUTATIVE (AFU_ORTHOLOGUE AFUA_6G03350)-RELATED"/>
    <property type="match status" value="1"/>
</dbReference>
<dbReference type="EMBL" id="BIXY01000075">
    <property type="protein sequence ID" value="GCF10579.1"/>
    <property type="molecule type" value="Genomic_DNA"/>
</dbReference>
<dbReference type="PANTHER" id="PTHR43233">
    <property type="entry name" value="FAMILY N-ACETYLTRANSFERASE, PUTATIVE (AFU_ORTHOLOGUE AFUA_6G03350)-RELATED"/>
    <property type="match status" value="1"/>
</dbReference>
<accession>A0A5A5THT2</accession>
<keyword evidence="3" id="KW-1185">Reference proteome</keyword>
<dbReference type="AlphaFoldDB" id="A0A5A5THT2"/>
<proteinExistence type="predicted"/>
<feature type="domain" description="N-acetyltransferase" evidence="1">
    <location>
        <begin position="10"/>
        <end position="141"/>
    </location>
</feature>
<dbReference type="OrthoDB" id="3216107at2"/>
<dbReference type="SUPFAM" id="SSF55729">
    <property type="entry name" value="Acyl-CoA N-acyltransferases (Nat)"/>
    <property type="match status" value="1"/>
</dbReference>
<dbReference type="PROSITE" id="PS51186">
    <property type="entry name" value="GNAT"/>
    <property type="match status" value="1"/>
</dbReference>
<dbReference type="Pfam" id="PF13508">
    <property type="entry name" value="Acetyltransf_7"/>
    <property type="match status" value="1"/>
</dbReference>
<evidence type="ECO:0000313" key="2">
    <source>
        <dbReference type="EMBL" id="GCF10579.1"/>
    </source>
</evidence>
<keyword evidence="2" id="KW-0808">Transferase</keyword>
<evidence type="ECO:0000313" key="3">
    <source>
        <dbReference type="Proteomes" id="UP000322530"/>
    </source>
</evidence>
<dbReference type="Proteomes" id="UP000322530">
    <property type="component" value="Unassembled WGS sequence"/>
</dbReference>
<dbReference type="GO" id="GO:0016747">
    <property type="term" value="F:acyltransferase activity, transferring groups other than amino-acyl groups"/>
    <property type="evidence" value="ECO:0007669"/>
    <property type="project" value="InterPro"/>
</dbReference>
<name>A0A5A5THT2_9CHLR</name>
<dbReference type="InterPro" id="IPR053144">
    <property type="entry name" value="Acetyltransferase_Butenolide"/>
</dbReference>
<evidence type="ECO:0000259" key="1">
    <source>
        <dbReference type="PROSITE" id="PS51186"/>
    </source>
</evidence>
<protein>
    <submittedName>
        <fullName evidence="2">N-acetyltransferase</fullName>
    </submittedName>
</protein>
<gene>
    <name evidence="2" type="ORF">KDI_41430</name>
</gene>
<dbReference type="RefSeq" id="WP_149403454.1">
    <property type="nucleotide sequence ID" value="NZ_BIXY01000075.1"/>
</dbReference>
<comment type="caution">
    <text evidence="2">The sequence shown here is derived from an EMBL/GenBank/DDBJ whole genome shotgun (WGS) entry which is preliminary data.</text>
</comment>
<organism evidence="2 3">
    <name type="scientific">Dictyobacter arantiisoli</name>
    <dbReference type="NCBI Taxonomy" id="2014874"/>
    <lineage>
        <taxon>Bacteria</taxon>
        <taxon>Bacillati</taxon>
        <taxon>Chloroflexota</taxon>
        <taxon>Ktedonobacteria</taxon>
        <taxon>Ktedonobacterales</taxon>
        <taxon>Dictyobacteraceae</taxon>
        <taxon>Dictyobacter</taxon>
    </lineage>
</organism>
<dbReference type="Gene3D" id="3.40.630.30">
    <property type="match status" value="1"/>
</dbReference>
<dbReference type="InterPro" id="IPR000182">
    <property type="entry name" value="GNAT_dom"/>
</dbReference>
<dbReference type="InterPro" id="IPR016181">
    <property type="entry name" value="Acyl_CoA_acyltransferase"/>
</dbReference>